<dbReference type="RefSeq" id="XP_009216535.1">
    <property type="nucleotide sequence ID" value="XM_009218271.1"/>
</dbReference>
<feature type="region of interest" description="Disordered" evidence="1">
    <location>
        <begin position="812"/>
        <end position="971"/>
    </location>
</feature>
<feature type="region of interest" description="Disordered" evidence="1">
    <location>
        <begin position="292"/>
        <end position="352"/>
    </location>
</feature>
<feature type="domain" description="Telomeric single stranded DNA binding POT1/Cdc13" evidence="2">
    <location>
        <begin position="1673"/>
        <end position="1808"/>
    </location>
</feature>
<feature type="region of interest" description="Disordered" evidence="1">
    <location>
        <begin position="989"/>
        <end position="1048"/>
    </location>
</feature>
<feature type="compositionally biased region" description="Acidic residues" evidence="1">
    <location>
        <begin position="543"/>
        <end position="556"/>
    </location>
</feature>
<gene>
    <name evidence="4" type="primary">20340980</name>
    <name evidence="3" type="ORF">GGTG_00522</name>
</gene>
<feature type="compositionally biased region" description="Low complexity" evidence="1">
    <location>
        <begin position="1448"/>
        <end position="1462"/>
    </location>
</feature>
<evidence type="ECO:0000313" key="4">
    <source>
        <dbReference type="EnsemblFungi" id="EJT80526"/>
    </source>
</evidence>
<dbReference type="CDD" id="cd04497">
    <property type="entry name" value="hPOT1_OB1_like"/>
    <property type="match status" value="1"/>
</dbReference>
<feature type="compositionally biased region" description="Low complexity" evidence="1">
    <location>
        <begin position="1639"/>
        <end position="1650"/>
    </location>
</feature>
<feature type="compositionally biased region" description="Polar residues" evidence="1">
    <location>
        <begin position="947"/>
        <end position="968"/>
    </location>
</feature>
<reference evidence="4" key="4">
    <citation type="journal article" date="2015" name="G3 (Bethesda)">
        <title>Genome sequences of three phytopathogenic species of the Magnaporthaceae family of fungi.</title>
        <authorList>
            <person name="Okagaki L.H."/>
            <person name="Nunes C.C."/>
            <person name="Sailsbery J."/>
            <person name="Clay B."/>
            <person name="Brown D."/>
            <person name="John T."/>
            <person name="Oh Y."/>
            <person name="Young N."/>
            <person name="Fitzgerald M."/>
            <person name="Haas B.J."/>
            <person name="Zeng Q."/>
            <person name="Young S."/>
            <person name="Adiconis X."/>
            <person name="Fan L."/>
            <person name="Levin J.Z."/>
            <person name="Mitchell T.K."/>
            <person name="Okubara P.A."/>
            <person name="Farman M.L."/>
            <person name="Kohn L.M."/>
            <person name="Birren B."/>
            <person name="Ma L.-J."/>
            <person name="Dean R.A."/>
        </authorList>
    </citation>
    <scope>NUCLEOTIDE SEQUENCE</scope>
    <source>
        <strain evidence="4">R3-111a-1</strain>
    </source>
</reference>
<reference evidence="3" key="3">
    <citation type="submission" date="2010-09" db="EMBL/GenBank/DDBJ databases">
        <title>Annotation of Gaeumannomyces graminis var. tritici R3-111a-1.</title>
        <authorList>
            <consortium name="The Broad Institute Genome Sequencing Platform"/>
            <person name="Ma L.-J."/>
            <person name="Dead R."/>
            <person name="Young S.K."/>
            <person name="Zeng Q."/>
            <person name="Gargeya S."/>
            <person name="Fitzgerald M."/>
            <person name="Haas B."/>
            <person name="Abouelleil A."/>
            <person name="Alvarado L."/>
            <person name="Arachchi H.M."/>
            <person name="Berlin A."/>
            <person name="Brown A."/>
            <person name="Chapman S.B."/>
            <person name="Chen Z."/>
            <person name="Dunbar C."/>
            <person name="Freedman E."/>
            <person name="Gearin G."/>
            <person name="Gellesch M."/>
            <person name="Goldberg J."/>
            <person name="Griggs A."/>
            <person name="Gujja S."/>
            <person name="Heiman D."/>
            <person name="Howarth C."/>
            <person name="Larson L."/>
            <person name="Lui A."/>
            <person name="MacDonald P.J.P."/>
            <person name="Mehta T."/>
            <person name="Montmayeur A."/>
            <person name="Murphy C."/>
            <person name="Neiman D."/>
            <person name="Pearson M."/>
            <person name="Priest M."/>
            <person name="Roberts A."/>
            <person name="Saif S."/>
            <person name="Shea T."/>
            <person name="Shenoy N."/>
            <person name="Sisk P."/>
            <person name="Stolte C."/>
            <person name="Sykes S."/>
            <person name="Yandava C."/>
            <person name="Wortman J."/>
            <person name="Nusbaum C."/>
            <person name="Birren B."/>
        </authorList>
    </citation>
    <scope>NUCLEOTIDE SEQUENCE</scope>
    <source>
        <strain evidence="3">R3-111a-1</strain>
    </source>
</reference>
<dbReference type="EnsemblFungi" id="EJT80526">
    <property type="protein sequence ID" value="EJT80526"/>
    <property type="gene ID" value="GGTG_00522"/>
</dbReference>
<feature type="compositionally biased region" description="Acidic residues" evidence="1">
    <location>
        <begin position="1279"/>
        <end position="1288"/>
    </location>
</feature>
<name>J3NGY6_GAET3</name>
<feature type="compositionally biased region" description="Basic and acidic residues" evidence="1">
    <location>
        <begin position="1331"/>
        <end position="1342"/>
    </location>
</feature>
<organism evidence="3">
    <name type="scientific">Gaeumannomyces tritici (strain R3-111a-1)</name>
    <name type="common">Wheat and barley take-all root rot fungus</name>
    <name type="synonym">Gaeumannomyces graminis var. tritici</name>
    <dbReference type="NCBI Taxonomy" id="644352"/>
    <lineage>
        <taxon>Eukaryota</taxon>
        <taxon>Fungi</taxon>
        <taxon>Dikarya</taxon>
        <taxon>Ascomycota</taxon>
        <taxon>Pezizomycotina</taxon>
        <taxon>Sordariomycetes</taxon>
        <taxon>Sordariomycetidae</taxon>
        <taxon>Magnaporthales</taxon>
        <taxon>Magnaporthaceae</taxon>
        <taxon>Gaeumannomyces</taxon>
    </lineage>
</organism>
<feature type="region of interest" description="Disordered" evidence="1">
    <location>
        <begin position="1063"/>
        <end position="1196"/>
    </location>
</feature>
<dbReference type="InterPro" id="IPR011564">
    <property type="entry name" value="Telomer_end-bd_POT1/Cdc13"/>
</dbReference>
<proteinExistence type="predicted"/>
<dbReference type="STRING" id="644352.J3NGY6"/>
<feature type="compositionally biased region" description="Polar residues" evidence="1">
    <location>
        <begin position="1169"/>
        <end position="1185"/>
    </location>
</feature>
<feature type="region of interest" description="Disordered" evidence="1">
    <location>
        <begin position="1434"/>
        <end position="1477"/>
    </location>
</feature>
<feature type="compositionally biased region" description="Acidic residues" evidence="1">
    <location>
        <begin position="680"/>
        <end position="698"/>
    </location>
</feature>
<feature type="compositionally biased region" description="Polar residues" evidence="1">
    <location>
        <begin position="635"/>
        <end position="649"/>
    </location>
</feature>
<feature type="compositionally biased region" description="Polar residues" evidence="1">
    <location>
        <begin position="1110"/>
        <end position="1132"/>
    </location>
</feature>
<feature type="compositionally biased region" description="Acidic residues" evidence="1">
    <location>
        <begin position="1006"/>
        <end position="1030"/>
    </location>
</feature>
<dbReference type="SMART" id="SM00976">
    <property type="entry name" value="Telo_bind"/>
    <property type="match status" value="1"/>
</dbReference>
<dbReference type="GO" id="GO:0003677">
    <property type="term" value="F:DNA binding"/>
    <property type="evidence" value="ECO:0007669"/>
    <property type="project" value="InterPro"/>
</dbReference>
<feature type="region of interest" description="Disordered" evidence="1">
    <location>
        <begin position="1210"/>
        <end position="1415"/>
    </location>
</feature>
<feature type="region of interest" description="Disordered" evidence="1">
    <location>
        <begin position="543"/>
        <end position="800"/>
    </location>
</feature>
<dbReference type="Gene3D" id="2.40.50.140">
    <property type="entry name" value="Nucleic acid-binding proteins"/>
    <property type="match status" value="1"/>
</dbReference>
<feature type="region of interest" description="Disordered" evidence="1">
    <location>
        <begin position="1631"/>
        <end position="1650"/>
    </location>
</feature>
<evidence type="ECO:0000313" key="3">
    <source>
        <dbReference type="EMBL" id="EJT80526.1"/>
    </source>
</evidence>
<feature type="compositionally biased region" description="Basic and acidic residues" evidence="1">
    <location>
        <begin position="1031"/>
        <end position="1044"/>
    </location>
</feature>
<evidence type="ECO:0000313" key="5">
    <source>
        <dbReference type="Proteomes" id="UP000006039"/>
    </source>
</evidence>
<dbReference type="GeneID" id="20340980"/>
<dbReference type="VEuPathDB" id="FungiDB:GGTG_00522"/>
<accession>J3NGY6</accession>
<feature type="compositionally biased region" description="Polar residues" evidence="1">
    <location>
        <begin position="1063"/>
        <end position="1072"/>
    </location>
</feature>
<dbReference type="Proteomes" id="UP000006039">
    <property type="component" value="Unassembled WGS sequence"/>
</dbReference>
<feature type="region of interest" description="Disordered" evidence="1">
    <location>
        <begin position="502"/>
        <end position="526"/>
    </location>
</feature>
<dbReference type="InterPro" id="IPR012340">
    <property type="entry name" value="NA-bd_OB-fold"/>
</dbReference>
<protein>
    <recommendedName>
        <fullName evidence="2">Telomeric single stranded DNA binding POT1/Cdc13 domain-containing protein</fullName>
    </recommendedName>
</protein>
<feature type="region of interest" description="Disordered" evidence="1">
    <location>
        <begin position="229"/>
        <end position="268"/>
    </location>
</feature>
<reference evidence="5" key="1">
    <citation type="submission" date="2010-07" db="EMBL/GenBank/DDBJ databases">
        <title>The genome sequence of Gaeumannomyces graminis var. tritici strain R3-111a-1.</title>
        <authorList>
            <consortium name="The Broad Institute Genome Sequencing Platform"/>
            <person name="Ma L.-J."/>
            <person name="Dead R."/>
            <person name="Young S."/>
            <person name="Zeng Q."/>
            <person name="Koehrsen M."/>
            <person name="Alvarado L."/>
            <person name="Berlin A."/>
            <person name="Chapman S.B."/>
            <person name="Chen Z."/>
            <person name="Freedman E."/>
            <person name="Gellesch M."/>
            <person name="Goldberg J."/>
            <person name="Griggs A."/>
            <person name="Gujja S."/>
            <person name="Heilman E.R."/>
            <person name="Heiman D."/>
            <person name="Hepburn T."/>
            <person name="Howarth C."/>
            <person name="Jen D."/>
            <person name="Larson L."/>
            <person name="Mehta T."/>
            <person name="Neiman D."/>
            <person name="Pearson M."/>
            <person name="Roberts A."/>
            <person name="Saif S."/>
            <person name="Shea T."/>
            <person name="Shenoy N."/>
            <person name="Sisk P."/>
            <person name="Stolte C."/>
            <person name="Sykes S."/>
            <person name="Walk T."/>
            <person name="White J."/>
            <person name="Yandava C."/>
            <person name="Haas B."/>
            <person name="Nusbaum C."/>
            <person name="Birren B."/>
        </authorList>
    </citation>
    <scope>NUCLEOTIDE SEQUENCE [LARGE SCALE GENOMIC DNA]</scope>
    <source>
        <strain evidence="5">R3-111a-1</strain>
    </source>
</reference>
<feature type="compositionally biased region" description="Acidic residues" evidence="1">
    <location>
        <begin position="1258"/>
        <end position="1270"/>
    </location>
</feature>
<dbReference type="SUPFAM" id="SSF50249">
    <property type="entry name" value="Nucleic acid-binding proteins"/>
    <property type="match status" value="1"/>
</dbReference>
<feature type="compositionally biased region" description="Acidic residues" evidence="1">
    <location>
        <begin position="322"/>
        <end position="332"/>
    </location>
</feature>
<feature type="compositionally biased region" description="Basic residues" evidence="1">
    <location>
        <begin position="1599"/>
        <end position="1611"/>
    </location>
</feature>
<evidence type="ECO:0000259" key="2">
    <source>
        <dbReference type="SMART" id="SM00976"/>
    </source>
</evidence>
<dbReference type="HOGENOM" id="CLU_002756_0_0_1"/>
<dbReference type="GO" id="GO:0000723">
    <property type="term" value="P:telomere maintenance"/>
    <property type="evidence" value="ECO:0007669"/>
    <property type="project" value="InterPro"/>
</dbReference>
<dbReference type="EMBL" id="GL385395">
    <property type="protein sequence ID" value="EJT80526.1"/>
    <property type="molecule type" value="Genomic_DNA"/>
</dbReference>
<dbReference type="OrthoDB" id="5363079at2759"/>
<feature type="compositionally biased region" description="Basic and acidic residues" evidence="1">
    <location>
        <begin position="1089"/>
        <end position="1109"/>
    </location>
</feature>
<dbReference type="Pfam" id="PF02765">
    <property type="entry name" value="POT1"/>
    <property type="match status" value="1"/>
</dbReference>
<sequence>MDDAPASTALAARVATPISQLCPDLLEQQSRVVRGEVTICWPLNSIRQSFAFVIAEPDVRLRASHGQIRVQIDGPNAKAVAQSGIFSGDEVLLALDGAEWADNSYQDTRIPGSSSLWELRYPGRILLEFASDSGETKTLDLDRDQSAGASGVAAIYEVPIIDIHVPDAPAVSSPVRPAEPDEYASPAFIKRARLSYGSLLDTDNDLFEEDGWVKGKGRKKARFGRYSNSWRYTSRSPSPESSGDDVESSGPAATTNDAPPAAHPLQPLDELSMADNGCQVVEADITPEKARDGLETAHSPAQEQLISPEEAKSKGTPQNPVEIDDGPADDDFACSAREDEPGQLSVSSNGDEPAQMRITFPAAQGFAAPSLGDYSSPRFAANIPGSSSAYEGPSLGEQVRFGFHHSPAATTLVDSQQPQTVPLWNLASSQVMDHNHVDAELNIDPALVAAEAPGTTLDDQPVSFPGGEPLGTPDNYNQQRFQNEAEDVMAVDAEGDGVKSLLDSCSDGDESEYERELANEAGDDYDMRAYADVDDDVEGVELDQEPADYNDGEIFEDGGSYYSDEEGEEYLSDQEDEERLYDEDGVSESDGNAASSPIHRAPVQPPQQAGPIVIDLLSDSSDDEDGDTKPPVPPASTSMRTLQHTAQDSPPSPSYEVRSDDRLSEDSEDSEGYEGSEATEGSDIDASGESEDELDEFDSPAQTTQLRDQPATPIDGATRGDDVSDSELSDDDGDGDEMRDETVDVEEPSMEAPLSPAVAAPSDQNSDSADRDQVADIAVPLPVDDKSEKTPAEGAHIPLISGAPVQLPVAEVTMEDPEVTHAPNSDMEGPSGAVSSGHGVGLSVDSQDSTARPSTPKATRSLADKEEVERVDEVDLLVVPPPVPQSIGSKGPEEYHSAENTISSPGAGDTFSPKAVDSETAGQLPTPLDTQPEAVLGTQAAGDSMMQVDTQPSSQDDANTSHGTQAASSLEVACATTTTTIVEYVEVVELDGDDSSGKDSRSAVSADEEHEDEEMADAEAPEQESTDDEMADVRSDDSSLHSDELEAVMEHASAIDSISAFATQEALSTQDEPLSPLDAPDNTSVSDFSDGKERSEAEASFRTPTRTERNSVPSSQPHTAPNPSVQDSSVHLSASEELPEDAASSQSSAEDVTALDSPVLGVMEELSSDVEQSAHASTTQESPLVSSPAVESGRGQIVMQSEMGFAARAPCSGDEYVNGDILTQSQNIQRVVPYSPDAGAPSETHRQRPSRFASQEPPSDEDQEMDDDAQSDQVTSASEDIDESEDDESTRVVKEAGTATNHGPEDAGLDSEAHGPHESDSAKATPSFPKADFKINIRDEYRVNAALPSPAQEEPQERSGSSVAEMEVAAPSPPEPAQASHGNASDTIAVRADEETPTRRAPRKAKINLAAPAPSDPSIKLARAAAGVRKVLPTAEIGPGQESPCQPTTPAASLAATSPWSAGSSPTGTGQPSFQHTASEYSDTGRVIDKSATMTPEQISKLQKLDVITNILGPDWGGSGGTPPSTITPRATNEVKKIAEEAQQLLPSALFEYFRVHLWTVPPENCLDELQGFFVRSFPYGTFPERKAQQAVKDMRRIIKSRSNLKPRSRTPQKAQDPSLKLAKAVLNSPSRNLRAPNAGDADADTTPETTNTTITSLKLEIGRFFRGNMADYTTLISLRLHPGKQLSVVGVVTAASKQPVRTKARQYAISISITDHTISPTNVVEVQFYMLHREALPVAKPGDRVLLRNFTVVGLTGRGHGLRSNDASEYAVFDDKCDEVGGNRSSYDHEDNGDNDEGGSGSTQQMAQIRGGPIELEDYEYEIATLLKNWYSLLPPASKEKLEKANRKMATAGAAILVGG</sequence>
<evidence type="ECO:0000256" key="1">
    <source>
        <dbReference type="SAM" id="MobiDB-lite"/>
    </source>
</evidence>
<feature type="compositionally biased region" description="Polar residues" evidence="1">
    <location>
        <begin position="1463"/>
        <end position="1477"/>
    </location>
</feature>
<feature type="compositionally biased region" description="Low complexity" evidence="1">
    <location>
        <begin position="251"/>
        <end position="264"/>
    </location>
</feature>
<feature type="region of interest" description="Disordered" evidence="1">
    <location>
        <begin position="1782"/>
        <end position="1808"/>
    </location>
</feature>
<reference evidence="4" key="5">
    <citation type="submission" date="2018-04" db="UniProtKB">
        <authorList>
            <consortium name="EnsemblFungi"/>
        </authorList>
    </citation>
    <scope>IDENTIFICATION</scope>
    <source>
        <strain evidence="4">R3-111a-1</strain>
    </source>
</reference>
<feature type="compositionally biased region" description="Basic and acidic residues" evidence="1">
    <location>
        <begin position="1782"/>
        <end position="1793"/>
    </location>
</feature>
<feature type="compositionally biased region" description="Polar residues" evidence="1">
    <location>
        <begin position="844"/>
        <end position="858"/>
    </location>
</feature>
<feature type="region of interest" description="Disordered" evidence="1">
    <location>
        <begin position="1599"/>
        <end position="1620"/>
    </location>
</feature>
<feature type="compositionally biased region" description="Acidic residues" evidence="1">
    <location>
        <begin position="723"/>
        <end position="749"/>
    </location>
</feature>
<feature type="compositionally biased region" description="Acidic residues" evidence="1">
    <location>
        <begin position="563"/>
        <end position="587"/>
    </location>
</feature>
<keyword evidence="5" id="KW-1185">Reference proteome</keyword>
<feature type="compositionally biased region" description="Basic and acidic residues" evidence="1">
    <location>
        <begin position="862"/>
        <end position="873"/>
    </location>
</feature>
<feature type="compositionally biased region" description="Polar residues" evidence="1">
    <location>
        <begin position="229"/>
        <end position="241"/>
    </location>
</feature>
<dbReference type="GO" id="GO:0000781">
    <property type="term" value="C:chromosome, telomeric region"/>
    <property type="evidence" value="ECO:0007669"/>
    <property type="project" value="InterPro"/>
</dbReference>
<reference evidence="3" key="2">
    <citation type="submission" date="2010-07" db="EMBL/GenBank/DDBJ databases">
        <authorList>
            <consortium name="The Broad Institute Genome Sequencing Platform"/>
            <consortium name="Broad Institute Genome Sequencing Center for Infectious Disease"/>
            <person name="Ma L.-J."/>
            <person name="Dead R."/>
            <person name="Young S."/>
            <person name="Zeng Q."/>
            <person name="Koehrsen M."/>
            <person name="Alvarado L."/>
            <person name="Berlin A."/>
            <person name="Chapman S.B."/>
            <person name="Chen Z."/>
            <person name="Freedman E."/>
            <person name="Gellesch M."/>
            <person name="Goldberg J."/>
            <person name="Griggs A."/>
            <person name="Gujja S."/>
            <person name="Heilman E.R."/>
            <person name="Heiman D."/>
            <person name="Hepburn T."/>
            <person name="Howarth C."/>
            <person name="Jen D."/>
            <person name="Larson L."/>
            <person name="Mehta T."/>
            <person name="Neiman D."/>
            <person name="Pearson M."/>
            <person name="Roberts A."/>
            <person name="Saif S."/>
            <person name="Shea T."/>
            <person name="Shenoy N."/>
            <person name="Sisk P."/>
            <person name="Stolte C."/>
            <person name="Sykes S."/>
            <person name="Walk T."/>
            <person name="White J."/>
            <person name="Yandava C."/>
            <person name="Haas B."/>
            <person name="Nusbaum C."/>
            <person name="Birren B."/>
        </authorList>
    </citation>
    <scope>NUCLEOTIDE SEQUENCE</scope>
    <source>
        <strain evidence="3">R3-111a-1</strain>
    </source>
</reference>
<dbReference type="eggNOG" id="ENOG502SRDJ">
    <property type="taxonomic scope" value="Eukaryota"/>
</dbReference>
<feature type="compositionally biased region" description="Basic and acidic residues" evidence="1">
    <location>
        <begin position="1311"/>
        <end position="1321"/>
    </location>
</feature>